<dbReference type="Proteomes" id="UP000230833">
    <property type="component" value="Unassembled WGS sequence"/>
</dbReference>
<feature type="domain" description="YgjP-like metallopeptidase" evidence="1">
    <location>
        <begin position="87"/>
        <end position="183"/>
    </location>
</feature>
<dbReference type="InterPro" id="IPR053136">
    <property type="entry name" value="UTP_pyrophosphatase-like"/>
</dbReference>
<proteinExistence type="predicted"/>
<organism evidence="2 3">
    <name type="scientific">Candidatus Vogelbacteria bacterium CG10_big_fil_rev_8_21_14_0_10_45_14</name>
    <dbReference type="NCBI Taxonomy" id="1975042"/>
    <lineage>
        <taxon>Bacteria</taxon>
        <taxon>Candidatus Vogeliibacteriota</taxon>
    </lineage>
</organism>
<protein>
    <recommendedName>
        <fullName evidence="1">YgjP-like metallopeptidase domain-containing protein</fullName>
    </recommendedName>
</protein>
<dbReference type="EMBL" id="PCYL01000029">
    <property type="protein sequence ID" value="PIR46721.1"/>
    <property type="molecule type" value="Genomic_DNA"/>
</dbReference>
<dbReference type="InterPro" id="IPR002725">
    <property type="entry name" value="YgjP-like_metallopeptidase"/>
</dbReference>
<dbReference type="CDD" id="cd07344">
    <property type="entry name" value="M48_yhfN_like"/>
    <property type="match status" value="1"/>
</dbReference>
<dbReference type="Gene3D" id="3.30.2010.10">
    <property type="entry name" value="Metalloproteases ('zincins'), catalytic domain"/>
    <property type="match status" value="1"/>
</dbReference>
<gene>
    <name evidence="2" type="ORF">COV07_02545</name>
</gene>
<evidence type="ECO:0000313" key="3">
    <source>
        <dbReference type="Proteomes" id="UP000230833"/>
    </source>
</evidence>
<name>A0A2H0RJI4_9BACT</name>
<dbReference type="Pfam" id="PF01863">
    <property type="entry name" value="YgjP-like"/>
    <property type="match status" value="1"/>
</dbReference>
<evidence type="ECO:0000259" key="1">
    <source>
        <dbReference type="Pfam" id="PF01863"/>
    </source>
</evidence>
<evidence type="ECO:0000313" key="2">
    <source>
        <dbReference type="EMBL" id="PIR46721.1"/>
    </source>
</evidence>
<dbReference type="PANTHER" id="PTHR30399:SF1">
    <property type="entry name" value="UTP PYROPHOSPHATASE"/>
    <property type="match status" value="1"/>
</dbReference>
<dbReference type="PANTHER" id="PTHR30399">
    <property type="entry name" value="UNCHARACTERIZED PROTEIN YGJP"/>
    <property type="match status" value="1"/>
</dbReference>
<comment type="caution">
    <text evidence="2">The sequence shown here is derived from an EMBL/GenBank/DDBJ whole genome shotgun (WGS) entry which is preliminary data.</text>
</comment>
<accession>A0A2H0RJI4</accession>
<sequence>MFGFFEDKDVPLYDVRRSKRAKRVSLRVSRGGEAVLVMPYHVSEAVGRRFVTKNIDWLNQNIEKMKRIKVLPSSLLPRGGVAHYKKHRESARALVREKLTTWSRYYNVQYKRVSIRNTKSRWGSCSKEGNLNFSYRILFLPERLQDYLIVHELCHIMELNHSRGFWVLVAKAVPDYKTRKRELLAYR</sequence>
<reference evidence="2 3" key="1">
    <citation type="submission" date="2017-09" db="EMBL/GenBank/DDBJ databases">
        <title>Depth-based differentiation of microbial function through sediment-hosted aquifers and enrichment of novel symbionts in the deep terrestrial subsurface.</title>
        <authorList>
            <person name="Probst A.J."/>
            <person name="Ladd B."/>
            <person name="Jarett J.K."/>
            <person name="Geller-Mcgrath D.E."/>
            <person name="Sieber C.M."/>
            <person name="Emerson J.B."/>
            <person name="Anantharaman K."/>
            <person name="Thomas B.C."/>
            <person name="Malmstrom R."/>
            <person name="Stieglmeier M."/>
            <person name="Klingl A."/>
            <person name="Woyke T."/>
            <person name="Ryan C.M."/>
            <person name="Banfield J.F."/>
        </authorList>
    </citation>
    <scope>NUCLEOTIDE SEQUENCE [LARGE SCALE GENOMIC DNA]</scope>
    <source>
        <strain evidence="2">CG10_big_fil_rev_8_21_14_0_10_45_14</strain>
    </source>
</reference>
<dbReference type="AlphaFoldDB" id="A0A2H0RJI4"/>